<feature type="non-terminal residue" evidence="2">
    <location>
        <position position="1"/>
    </location>
</feature>
<sequence>VRLELSPNPNKKINPGTTKTDGGHGTALHRDILPRRSPAQTDGLARTTPIKTMGDH</sequence>
<dbReference type="Proteomes" id="UP001295444">
    <property type="component" value="Unassembled WGS sequence"/>
</dbReference>
<feature type="compositionally biased region" description="Polar residues" evidence="1">
    <location>
        <begin position="7"/>
        <end position="20"/>
    </location>
</feature>
<gene>
    <name evidence="2" type="ORF">PECUL_23A043078</name>
</gene>
<keyword evidence="3" id="KW-1185">Reference proteome</keyword>
<protein>
    <submittedName>
        <fullName evidence="2">Uncharacterized protein</fullName>
    </submittedName>
</protein>
<dbReference type="AlphaFoldDB" id="A0AAD1TND9"/>
<dbReference type="EMBL" id="CAKOES020000785">
    <property type="protein sequence ID" value="CAH2330584.1"/>
    <property type="molecule type" value="Genomic_DNA"/>
</dbReference>
<reference evidence="2" key="1">
    <citation type="submission" date="2022-03" db="EMBL/GenBank/DDBJ databases">
        <authorList>
            <person name="Alioto T."/>
            <person name="Alioto T."/>
            <person name="Gomez Garrido J."/>
        </authorList>
    </citation>
    <scope>NUCLEOTIDE SEQUENCE</scope>
</reference>
<name>A0AAD1TND9_PELCU</name>
<comment type="caution">
    <text evidence="2">The sequence shown here is derived from an EMBL/GenBank/DDBJ whole genome shotgun (WGS) entry which is preliminary data.</text>
</comment>
<evidence type="ECO:0000313" key="2">
    <source>
        <dbReference type="EMBL" id="CAH2330584.1"/>
    </source>
</evidence>
<feature type="region of interest" description="Disordered" evidence="1">
    <location>
        <begin position="1"/>
        <end position="56"/>
    </location>
</feature>
<accession>A0AAD1TND9</accession>
<organism evidence="2 3">
    <name type="scientific">Pelobates cultripes</name>
    <name type="common">Western spadefoot toad</name>
    <dbReference type="NCBI Taxonomy" id="61616"/>
    <lineage>
        <taxon>Eukaryota</taxon>
        <taxon>Metazoa</taxon>
        <taxon>Chordata</taxon>
        <taxon>Craniata</taxon>
        <taxon>Vertebrata</taxon>
        <taxon>Euteleostomi</taxon>
        <taxon>Amphibia</taxon>
        <taxon>Batrachia</taxon>
        <taxon>Anura</taxon>
        <taxon>Pelobatoidea</taxon>
        <taxon>Pelobatidae</taxon>
        <taxon>Pelobates</taxon>
    </lineage>
</organism>
<evidence type="ECO:0000313" key="3">
    <source>
        <dbReference type="Proteomes" id="UP001295444"/>
    </source>
</evidence>
<evidence type="ECO:0000256" key="1">
    <source>
        <dbReference type="SAM" id="MobiDB-lite"/>
    </source>
</evidence>
<proteinExistence type="predicted"/>